<proteinExistence type="predicted"/>
<evidence type="ECO:0000313" key="1">
    <source>
        <dbReference type="EMBL" id="KAF4311380.1"/>
    </source>
</evidence>
<keyword evidence="2" id="KW-1185">Reference proteome</keyword>
<dbReference type="AlphaFoldDB" id="A0A8H4N6Z5"/>
<accession>A0A8H4N6Z5</accession>
<protein>
    <submittedName>
        <fullName evidence="1">Uncharacterized protein</fullName>
    </submittedName>
</protein>
<organism evidence="1 2">
    <name type="scientific">Botryosphaeria dothidea</name>
    <dbReference type="NCBI Taxonomy" id="55169"/>
    <lineage>
        <taxon>Eukaryota</taxon>
        <taxon>Fungi</taxon>
        <taxon>Dikarya</taxon>
        <taxon>Ascomycota</taxon>
        <taxon>Pezizomycotina</taxon>
        <taxon>Dothideomycetes</taxon>
        <taxon>Dothideomycetes incertae sedis</taxon>
        <taxon>Botryosphaeriales</taxon>
        <taxon>Botryosphaeriaceae</taxon>
        <taxon>Botryosphaeria</taxon>
    </lineage>
</organism>
<reference evidence="1" key="1">
    <citation type="submission" date="2020-04" db="EMBL/GenBank/DDBJ databases">
        <title>Genome Assembly and Annotation of Botryosphaeria dothidea sdau 11-99, a Latent Pathogen of Apple Fruit Ring Rot in China.</title>
        <authorList>
            <person name="Yu C."/>
            <person name="Diao Y."/>
            <person name="Lu Q."/>
            <person name="Zhao J."/>
            <person name="Cui S."/>
            <person name="Peng C."/>
            <person name="He B."/>
            <person name="Liu H."/>
        </authorList>
    </citation>
    <scope>NUCLEOTIDE SEQUENCE [LARGE SCALE GENOMIC DNA]</scope>
    <source>
        <strain evidence="1">Sdau11-99</strain>
    </source>
</reference>
<comment type="caution">
    <text evidence="1">The sequence shown here is derived from an EMBL/GenBank/DDBJ whole genome shotgun (WGS) entry which is preliminary data.</text>
</comment>
<evidence type="ECO:0000313" key="2">
    <source>
        <dbReference type="Proteomes" id="UP000572817"/>
    </source>
</evidence>
<dbReference type="Proteomes" id="UP000572817">
    <property type="component" value="Unassembled WGS sequence"/>
</dbReference>
<gene>
    <name evidence="1" type="ORF">GTA08_BOTSDO13140</name>
</gene>
<dbReference type="OrthoDB" id="4508185at2759"/>
<name>A0A8H4N6Z5_9PEZI</name>
<dbReference type="EMBL" id="WWBZ02000010">
    <property type="protein sequence ID" value="KAF4311380.1"/>
    <property type="molecule type" value="Genomic_DNA"/>
</dbReference>
<sequence length="125" mass="12995">MRFKNVLNSSPTAASGVTNTIDSASGYCLPSHTAHLTPTSLHRRVISSRNDFNGTTTTTVVPSGSAHAGNINNTLLPAPVGITATTGLCPALITSIAGFCTLRNIASLPTNCFNCSSAFIFLNRI</sequence>